<protein>
    <recommendedName>
        <fullName evidence="1">non-specific serine/threonine protein kinase</fullName>
        <ecNumber evidence="1">2.7.11.1</ecNumber>
    </recommendedName>
</protein>
<feature type="region of interest" description="Disordered" evidence="6">
    <location>
        <begin position="386"/>
        <end position="500"/>
    </location>
</feature>
<evidence type="ECO:0000256" key="5">
    <source>
        <dbReference type="ARBA" id="ARBA00022840"/>
    </source>
</evidence>
<accession>A0A0G4HZW8</accession>
<dbReference type="AlphaFoldDB" id="A0A0G4HZW8"/>
<evidence type="ECO:0000256" key="4">
    <source>
        <dbReference type="ARBA" id="ARBA00022777"/>
    </source>
</evidence>
<name>A0A0G4HZW8_9ALVE</name>
<dbReference type="InterPro" id="IPR000719">
    <property type="entry name" value="Prot_kinase_dom"/>
</dbReference>
<dbReference type="InterPro" id="IPR050660">
    <property type="entry name" value="NEK_Ser/Thr_kinase"/>
</dbReference>
<gene>
    <name evidence="8" type="ORF">Cvel_9806</name>
</gene>
<keyword evidence="5" id="KW-0067">ATP-binding</keyword>
<evidence type="ECO:0000259" key="7">
    <source>
        <dbReference type="PROSITE" id="PS50011"/>
    </source>
</evidence>
<dbReference type="GO" id="GO:0004674">
    <property type="term" value="F:protein serine/threonine kinase activity"/>
    <property type="evidence" value="ECO:0007669"/>
    <property type="project" value="UniProtKB-EC"/>
</dbReference>
<evidence type="ECO:0000256" key="6">
    <source>
        <dbReference type="SAM" id="MobiDB-lite"/>
    </source>
</evidence>
<evidence type="ECO:0000256" key="3">
    <source>
        <dbReference type="ARBA" id="ARBA00022741"/>
    </source>
</evidence>
<feature type="compositionally biased region" description="Low complexity" evidence="6">
    <location>
        <begin position="453"/>
        <end position="468"/>
    </location>
</feature>
<keyword evidence="3" id="KW-0547">Nucleotide-binding</keyword>
<dbReference type="PANTHER" id="PTHR43671">
    <property type="entry name" value="SERINE/THREONINE-PROTEIN KINASE NEK"/>
    <property type="match status" value="1"/>
</dbReference>
<dbReference type="Gene3D" id="1.10.510.10">
    <property type="entry name" value="Transferase(Phosphotransferase) domain 1"/>
    <property type="match status" value="1"/>
</dbReference>
<keyword evidence="2" id="KW-0808">Transferase</keyword>
<organism evidence="8">
    <name type="scientific">Chromera velia CCMP2878</name>
    <dbReference type="NCBI Taxonomy" id="1169474"/>
    <lineage>
        <taxon>Eukaryota</taxon>
        <taxon>Sar</taxon>
        <taxon>Alveolata</taxon>
        <taxon>Colpodellida</taxon>
        <taxon>Chromeraceae</taxon>
        <taxon>Chromera</taxon>
    </lineage>
</organism>
<feature type="compositionally biased region" description="Low complexity" evidence="6">
    <location>
        <begin position="411"/>
        <end position="445"/>
    </location>
</feature>
<dbReference type="VEuPathDB" id="CryptoDB:Cvel_9806"/>
<dbReference type="InterPro" id="IPR011009">
    <property type="entry name" value="Kinase-like_dom_sf"/>
</dbReference>
<evidence type="ECO:0000256" key="1">
    <source>
        <dbReference type="ARBA" id="ARBA00012513"/>
    </source>
</evidence>
<reference evidence="8" key="1">
    <citation type="submission" date="2014-11" db="EMBL/GenBank/DDBJ databases">
        <authorList>
            <person name="Otto D Thomas"/>
            <person name="Naeem Raeece"/>
        </authorList>
    </citation>
    <scope>NUCLEOTIDE SEQUENCE</scope>
</reference>
<dbReference type="GO" id="GO:0005524">
    <property type="term" value="F:ATP binding"/>
    <property type="evidence" value="ECO:0007669"/>
    <property type="project" value="UniProtKB-KW"/>
</dbReference>
<proteinExistence type="predicted"/>
<sequence>MLPGAQFFSSFSDPRHLLSPSLSDASADPGSLRPPTATPSFLSLSEYSGLRNKGCDSGKYFTNPRPFVLTWEEFVCGKTPLDDLCGAKAPRTSARPEVDSLKARLMAAWGRVGDRRGKTIDDEFPLTSEIYFSWLEQGLAGIAGMNLNPSGTPGKIRDPIVHRDISLENLFVDPDDRLVIGGTAYSIPLSEIGTCTPPASWYEEAPETLKAAILRGVLASKSEHERDREEHDYQLKEAEKKVGTQEDVFSLGVTFFQLCAGWRLRVETETLPWRLLNENMALADLADVYRKAHLEKLGFWLESVEKKDPDFSVMTGCKFLNEKRILQRMLKMDVNERGDAASVLKDEFEGATAFSVCENSYGKDTPPPGMPDCMVLRDHQKKIEIAEKRRGTTSTGGWGLPSRLSPQVEGSSSQHRQSPSPSAATGPTSTSGPSPSLSSDSTGSGRPKPASSTPPTGTEAEGTTEGAGKSPLESRKTQNMTAPLQPDVQFGPEQTTSGRDVAQVWVPVLLVPIASSNETA</sequence>
<keyword evidence="4" id="KW-0418">Kinase</keyword>
<feature type="domain" description="Protein kinase" evidence="7">
    <location>
        <begin position="1"/>
        <end position="349"/>
    </location>
</feature>
<dbReference type="EC" id="2.7.11.1" evidence="1"/>
<dbReference type="EMBL" id="CDMZ01004554">
    <property type="protein sequence ID" value="CEM50106.1"/>
    <property type="molecule type" value="Genomic_DNA"/>
</dbReference>
<evidence type="ECO:0000256" key="2">
    <source>
        <dbReference type="ARBA" id="ARBA00022679"/>
    </source>
</evidence>
<dbReference type="PROSITE" id="PS50011">
    <property type="entry name" value="PROTEIN_KINASE_DOM"/>
    <property type="match status" value="1"/>
</dbReference>
<evidence type="ECO:0000313" key="8">
    <source>
        <dbReference type="EMBL" id="CEM50106.1"/>
    </source>
</evidence>
<dbReference type="SUPFAM" id="SSF56112">
    <property type="entry name" value="Protein kinase-like (PK-like)"/>
    <property type="match status" value="1"/>
</dbReference>
<dbReference type="PANTHER" id="PTHR43671:SF13">
    <property type="entry name" value="SERINE_THREONINE-PROTEIN KINASE NEK2"/>
    <property type="match status" value="1"/>
</dbReference>